<dbReference type="InterPro" id="IPR010290">
    <property type="entry name" value="TM_effector"/>
</dbReference>
<sequence length="408" mass="42479">MIAVPLIADDSRLSRAFWRFWLATGIDFTGKGMYAATVPLLAAALTPDPRLLTVVSAAAYLPWLLLSLPAGTIVDRYCRITLMRRAQFAAAAIVAVTAVLVAVGRMDITTLTVLAFALGACDVVFGNAAQAALPDLVADRMLPRANGNQQVVLTVGQQFAGPPAGSALFAVSAALAFGAEALLFVASAVVLLTVPKGKSAHAEPMPMRAAIADGVRWLVRHRLLRTLAVLLSVNTFSWQLANATLVLVVTRELGVGVSAFGLVLAAAACGGLVGGLVNGWIADRFGTSARLVSALVLTVLGYAGAGWAPNAVTLGICLAVNGFATTLFNVVSVTLRQRLVPAGMRGRVNSVYRMFAWGLMPFGVLASGLVAHELGLRAPYQLAAAVRLIALVVALPVLIRAVSSTECS</sequence>
<feature type="transmembrane region" description="Helical" evidence="7">
    <location>
        <begin position="223"/>
        <end position="241"/>
    </location>
</feature>
<feature type="transmembrane region" description="Helical" evidence="7">
    <location>
        <begin position="20"/>
        <end position="45"/>
    </location>
</feature>
<feature type="domain" description="Major facilitator superfamily (MFS) profile" evidence="8">
    <location>
        <begin position="223"/>
        <end position="408"/>
    </location>
</feature>
<feature type="transmembrane region" description="Helical" evidence="7">
    <location>
        <begin position="354"/>
        <end position="372"/>
    </location>
</feature>
<evidence type="ECO:0000259" key="8">
    <source>
        <dbReference type="PROSITE" id="PS50850"/>
    </source>
</evidence>
<feature type="transmembrane region" description="Helical" evidence="7">
    <location>
        <begin position="51"/>
        <end position="74"/>
    </location>
</feature>
<evidence type="ECO:0000313" key="9">
    <source>
        <dbReference type="EMBL" id="ALG10727.1"/>
    </source>
</evidence>
<dbReference type="CDD" id="cd06173">
    <property type="entry name" value="MFS_MefA_like"/>
    <property type="match status" value="1"/>
</dbReference>
<evidence type="ECO:0000256" key="2">
    <source>
        <dbReference type="ARBA" id="ARBA00022448"/>
    </source>
</evidence>
<keyword evidence="10" id="KW-1185">Reference proteome</keyword>
<keyword evidence="4 7" id="KW-0812">Transmembrane</keyword>
<dbReference type="Pfam" id="PF05977">
    <property type="entry name" value="MFS_3"/>
    <property type="match status" value="1"/>
</dbReference>
<dbReference type="GO" id="GO:0005886">
    <property type="term" value="C:plasma membrane"/>
    <property type="evidence" value="ECO:0007669"/>
    <property type="project" value="UniProtKB-SubCell"/>
</dbReference>
<proteinExistence type="predicted"/>
<dbReference type="GO" id="GO:0022857">
    <property type="term" value="F:transmembrane transporter activity"/>
    <property type="evidence" value="ECO:0007669"/>
    <property type="project" value="InterPro"/>
</dbReference>
<dbReference type="OrthoDB" id="145388at2"/>
<evidence type="ECO:0000256" key="3">
    <source>
        <dbReference type="ARBA" id="ARBA00022475"/>
    </source>
</evidence>
<evidence type="ECO:0000256" key="1">
    <source>
        <dbReference type="ARBA" id="ARBA00004651"/>
    </source>
</evidence>
<evidence type="ECO:0000256" key="4">
    <source>
        <dbReference type="ARBA" id="ARBA00022692"/>
    </source>
</evidence>
<name>A0A0N7F485_9PSEU</name>
<dbReference type="Proteomes" id="UP000063699">
    <property type="component" value="Chromosome"/>
</dbReference>
<keyword evidence="5 7" id="KW-1133">Transmembrane helix</keyword>
<dbReference type="Gene3D" id="1.20.1250.20">
    <property type="entry name" value="MFS general substrate transporter like domains"/>
    <property type="match status" value="1"/>
</dbReference>
<dbReference type="STRING" id="860235.AOZ06_30950"/>
<dbReference type="PANTHER" id="PTHR23513">
    <property type="entry name" value="INTEGRAL MEMBRANE EFFLUX PROTEIN-RELATED"/>
    <property type="match status" value="1"/>
</dbReference>
<dbReference type="AlphaFoldDB" id="A0A0N7F485"/>
<keyword evidence="3" id="KW-1003">Cell membrane</keyword>
<reference evidence="9 10" key="1">
    <citation type="submission" date="2015-07" db="EMBL/GenBank/DDBJ databases">
        <title>Genome sequencing of Kibdelosporangium phytohabitans.</title>
        <authorList>
            <person name="Qin S."/>
            <person name="Xing K."/>
        </authorList>
    </citation>
    <scope>NUCLEOTIDE SEQUENCE [LARGE SCALE GENOMIC DNA]</scope>
    <source>
        <strain evidence="9 10">KLBMP1111</strain>
    </source>
</reference>
<evidence type="ECO:0000313" key="10">
    <source>
        <dbReference type="Proteomes" id="UP000063699"/>
    </source>
</evidence>
<feature type="transmembrane region" description="Helical" evidence="7">
    <location>
        <begin position="167"/>
        <end position="192"/>
    </location>
</feature>
<accession>A0A0N7F485</accession>
<feature type="transmembrane region" description="Helical" evidence="7">
    <location>
        <begin position="86"/>
        <end position="104"/>
    </location>
</feature>
<organism evidence="9 10">
    <name type="scientific">Kibdelosporangium phytohabitans</name>
    <dbReference type="NCBI Taxonomy" id="860235"/>
    <lineage>
        <taxon>Bacteria</taxon>
        <taxon>Bacillati</taxon>
        <taxon>Actinomycetota</taxon>
        <taxon>Actinomycetes</taxon>
        <taxon>Pseudonocardiales</taxon>
        <taxon>Pseudonocardiaceae</taxon>
        <taxon>Kibdelosporangium</taxon>
    </lineage>
</organism>
<feature type="transmembrane region" description="Helical" evidence="7">
    <location>
        <begin position="311"/>
        <end position="333"/>
    </location>
</feature>
<dbReference type="PROSITE" id="PS50850">
    <property type="entry name" value="MFS"/>
    <property type="match status" value="1"/>
</dbReference>
<feature type="transmembrane region" description="Helical" evidence="7">
    <location>
        <begin position="378"/>
        <end position="399"/>
    </location>
</feature>
<dbReference type="EMBL" id="CP012752">
    <property type="protein sequence ID" value="ALG10727.1"/>
    <property type="molecule type" value="Genomic_DNA"/>
</dbReference>
<protein>
    <submittedName>
        <fullName evidence="9">Antibiotic transporter</fullName>
    </submittedName>
</protein>
<dbReference type="KEGG" id="kphy:AOZ06_30950"/>
<dbReference type="InterPro" id="IPR020846">
    <property type="entry name" value="MFS_dom"/>
</dbReference>
<dbReference type="SUPFAM" id="SSF103473">
    <property type="entry name" value="MFS general substrate transporter"/>
    <property type="match status" value="1"/>
</dbReference>
<gene>
    <name evidence="9" type="ORF">AOZ06_30950</name>
</gene>
<evidence type="ECO:0000256" key="6">
    <source>
        <dbReference type="ARBA" id="ARBA00023136"/>
    </source>
</evidence>
<dbReference type="PANTHER" id="PTHR23513:SF6">
    <property type="entry name" value="MAJOR FACILITATOR SUPERFAMILY ASSOCIATED DOMAIN-CONTAINING PROTEIN"/>
    <property type="match status" value="1"/>
</dbReference>
<dbReference type="InterPro" id="IPR036259">
    <property type="entry name" value="MFS_trans_sf"/>
</dbReference>
<keyword evidence="2" id="KW-0813">Transport</keyword>
<feature type="transmembrane region" description="Helical" evidence="7">
    <location>
        <begin position="253"/>
        <end position="277"/>
    </location>
</feature>
<feature type="transmembrane region" description="Helical" evidence="7">
    <location>
        <begin position="289"/>
        <end position="305"/>
    </location>
</feature>
<evidence type="ECO:0000256" key="7">
    <source>
        <dbReference type="SAM" id="Phobius"/>
    </source>
</evidence>
<keyword evidence="6 7" id="KW-0472">Membrane</keyword>
<dbReference type="RefSeq" id="WP_054292630.1">
    <property type="nucleotide sequence ID" value="NZ_CP012752.1"/>
</dbReference>
<evidence type="ECO:0000256" key="5">
    <source>
        <dbReference type="ARBA" id="ARBA00022989"/>
    </source>
</evidence>
<comment type="subcellular location">
    <subcellularLocation>
        <location evidence="1">Cell membrane</location>
        <topology evidence="1">Multi-pass membrane protein</topology>
    </subcellularLocation>
</comment>